<evidence type="ECO:0000256" key="10">
    <source>
        <dbReference type="HAMAP-Rule" id="MF_00019"/>
    </source>
</evidence>
<evidence type="ECO:0000256" key="9">
    <source>
        <dbReference type="ARBA" id="ARBA00046608"/>
    </source>
</evidence>
<dbReference type="PIRSF" id="PIRSF002465">
    <property type="entry name" value="Phsphlp_syn_PlsX"/>
    <property type="match status" value="1"/>
</dbReference>
<dbReference type="PANTHER" id="PTHR30100:SF1">
    <property type="entry name" value="PHOSPHATE ACYLTRANSFERASE"/>
    <property type="match status" value="1"/>
</dbReference>
<dbReference type="Pfam" id="PF02504">
    <property type="entry name" value="FA_synthesis"/>
    <property type="match status" value="1"/>
</dbReference>
<comment type="subcellular location">
    <subcellularLocation>
        <location evidence="10">Cytoplasm</location>
    </subcellularLocation>
    <text evidence="10">Associated with the membrane possibly through PlsY.</text>
</comment>
<proteinExistence type="inferred from homology"/>
<dbReference type="GO" id="GO:0008654">
    <property type="term" value="P:phospholipid biosynthetic process"/>
    <property type="evidence" value="ECO:0007669"/>
    <property type="project" value="UniProtKB-KW"/>
</dbReference>
<comment type="pathway">
    <text evidence="10">Lipid metabolism; phospholipid metabolism.</text>
</comment>
<dbReference type="PANTHER" id="PTHR30100">
    <property type="entry name" value="FATTY ACID/PHOSPHOLIPID SYNTHESIS PROTEIN PLSX"/>
    <property type="match status" value="1"/>
</dbReference>
<dbReference type="Proteomes" id="UP001359886">
    <property type="component" value="Unassembled WGS sequence"/>
</dbReference>
<dbReference type="SUPFAM" id="SSF53659">
    <property type="entry name" value="Isocitrate/Isopropylmalate dehydrogenase-like"/>
    <property type="match status" value="1"/>
</dbReference>
<comment type="subunit">
    <text evidence="9 10">Homodimer. Probably interacts with PlsY.</text>
</comment>
<evidence type="ECO:0000256" key="4">
    <source>
        <dbReference type="ARBA" id="ARBA00022679"/>
    </source>
</evidence>
<dbReference type="GO" id="GO:0043811">
    <property type="term" value="F:phosphate:acyl-[acyl carrier protein] acyltransferase activity"/>
    <property type="evidence" value="ECO:0007669"/>
    <property type="project" value="UniProtKB-UniRule"/>
</dbReference>
<organism evidence="11 12">
    <name type="scientific">Elongatibacter sediminis</name>
    <dbReference type="NCBI Taxonomy" id="3119006"/>
    <lineage>
        <taxon>Bacteria</taxon>
        <taxon>Pseudomonadati</taxon>
        <taxon>Pseudomonadota</taxon>
        <taxon>Gammaproteobacteria</taxon>
        <taxon>Chromatiales</taxon>
        <taxon>Wenzhouxiangellaceae</taxon>
        <taxon>Elongatibacter</taxon>
    </lineage>
</organism>
<dbReference type="AlphaFoldDB" id="A0AAW9R7D9"/>
<name>A0AAW9R7D9_9GAMM</name>
<keyword evidence="6 10" id="KW-0594">Phospholipid biosynthesis</keyword>
<dbReference type="Gene3D" id="3.40.718.10">
    <property type="entry name" value="Isopropylmalate Dehydrogenase"/>
    <property type="match status" value="1"/>
</dbReference>
<keyword evidence="11" id="KW-0012">Acyltransferase</keyword>
<dbReference type="GO" id="GO:0005737">
    <property type="term" value="C:cytoplasm"/>
    <property type="evidence" value="ECO:0007669"/>
    <property type="project" value="UniProtKB-SubCell"/>
</dbReference>
<evidence type="ECO:0000256" key="6">
    <source>
        <dbReference type="ARBA" id="ARBA00023209"/>
    </source>
</evidence>
<keyword evidence="3 10" id="KW-0444">Lipid biosynthesis</keyword>
<evidence type="ECO:0000256" key="5">
    <source>
        <dbReference type="ARBA" id="ARBA00023098"/>
    </source>
</evidence>
<dbReference type="RefSeq" id="WP_354695680.1">
    <property type="nucleotide sequence ID" value="NZ_JAZHOG010000007.1"/>
</dbReference>
<keyword evidence="2 10" id="KW-0963">Cytoplasm</keyword>
<dbReference type="InterPro" id="IPR003664">
    <property type="entry name" value="FA_synthesis"/>
</dbReference>
<evidence type="ECO:0000256" key="8">
    <source>
        <dbReference type="ARBA" id="ARBA00024069"/>
    </source>
</evidence>
<evidence type="ECO:0000313" key="12">
    <source>
        <dbReference type="Proteomes" id="UP001359886"/>
    </source>
</evidence>
<keyword evidence="12" id="KW-1185">Reference proteome</keyword>
<dbReference type="InterPro" id="IPR012281">
    <property type="entry name" value="Phospholipid_synth_PlsX-like"/>
</dbReference>
<dbReference type="EMBL" id="JAZHOG010000007">
    <property type="protein sequence ID" value="MEJ8568362.1"/>
    <property type="molecule type" value="Genomic_DNA"/>
</dbReference>
<dbReference type="HAMAP" id="MF_00019">
    <property type="entry name" value="PlsX"/>
    <property type="match status" value="1"/>
</dbReference>
<dbReference type="EC" id="2.3.1.274" evidence="8 10"/>
<comment type="caution">
    <text evidence="11">The sequence shown here is derived from an EMBL/GenBank/DDBJ whole genome shotgun (WGS) entry which is preliminary data.</text>
</comment>
<comment type="function">
    <text evidence="10">Catalyzes the reversible formation of acyl-phosphate (acyl-PO(4)) from acyl-[acyl-carrier-protein] (acyl-ACP). This enzyme utilizes acyl-ACP as fatty acyl donor, but not acyl-CoA.</text>
</comment>
<evidence type="ECO:0000256" key="3">
    <source>
        <dbReference type="ARBA" id="ARBA00022516"/>
    </source>
</evidence>
<evidence type="ECO:0000256" key="7">
    <source>
        <dbReference type="ARBA" id="ARBA00023264"/>
    </source>
</evidence>
<dbReference type="NCBIfam" id="TIGR00182">
    <property type="entry name" value="plsX"/>
    <property type="match status" value="1"/>
</dbReference>
<keyword evidence="7 10" id="KW-1208">Phospholipid metabolism</keyword>
<reference evidence="11 12" key="1">
    <citation type="submission" date="2024-02" db="EMBL/GenBank/DDBJ databases">
        <title>A novel Wenzhouxiangellaceae bacterium, isolated from coastal sediments.</title>
        <authorList>
            <person name="Du Z.-J."/>
            <person name="Ye Y.-Q."/>
            <person name="Zhang X.-Y."/>
        </authorList>
    </citation>
    <scope>NUCLEOTIDE SEQUENCE [LARGE SCALE GENOMIC DNA]</scope>
    <source>
        <strain evidence="11 12">CH-27</strain>
    </source>
</reference>
<gene>
    <name evidence="10 11" type="primary">plsX</name>
    <name evidence="11" type="ORF">V3330_12070</name>
</gene>
<evidence type="ECO:0000256" key="1">
    <source>
        <dbReference type="ARBA" id="ARBA00001232"/>
    </source>
</evidence>
<dbReference type="GO" id="GO:0006633">
    <property type="term" value="P:fatty acid biosynthetic process"/>
    <property type="evidence" value="ECO:0007669"/>
    <property type="project" value="UniProtKB-UniRule"/>
</dbReference>
<accession>A0AAW9R7D9</accession>
<evidence type="ECO:0000256" key="2">
    <source>
        <dbReference type="ARBA" id="ARBA00022490"/>
    </source>
</evidence>
<sequence>MTAADPAMLAIDAHGGDHGVVVTVPAAVAALRTDTRLQAVLVGREPEIRQALASCRQAPSDRIQIRHAEDILPMDAGPATALRRGRKSSMWLALQMVADGSAGACVSGGGTGALMALGVKQVGLLPGLQRPALMAWVPLPHCRTAMLDLGANLHVSARQLVQFAVMGAVTAETADRVENPRVGLLNVGHEDGKGHEAVREAHAALKELRLNYVGFVEGHDIYSGNVDVAVCDGFSGNLILKASEGLARMLVNEFRNALSSSLASRLGALLAGPAIRRALAPLDPAEHNGAPLLGLKRVVVKSHGGADCRAMTRAILEAGREARRGVPDRIEASMQAFQLETEA</sequence>
<comment type="catalytic activity">
    <reaction evidence="1 10">
        <text>a fatty acyl-[ACP] + phosphate = an acyl phosphate + holo-[ACP]</text>
        <dbReference type="Rhea" id="RHEA:42292"/>
        <dbReference type="Rhea" id="RHEA-COMP:9685"/>
        <dbReference type="Rhea" id="RHEA-COMP:14125"/>
        <dbReference type="ChEBI" id="CHEBI:43474"/>
        <dbReference type="ChEBI" id="CHEBI:59918"/>
        <dbReference type="ChEBI" id="CHEBI:64479"/>
        <dbReference type="ChEBI" id="CHEBI:138651"/>
        <dbReference type="EC" id="2.3.1.274"/>
    </reaction>
</comment>
<protein>
    <recommendedName>
        <fullName evidence="8 10">Phosphate acyltransferase</fullName>
        <ecNumber evidence="8 10">2.3.1.274</ecNumber>
    </recommendedName>
    <alternativeName>
        <fullName evidence="10">Acyl-ACP phosphotransacylase</fullName>
    </alternativeName>
    <alternativeName>
        <fullName evidence="10">Acyl-[acyl-carrier-protein]--phosphate acyltransferase</fullName>
    </alternativeName>
    <alternativeName>
        <fullName evidence="10">Phosphate-acyl-ACP acyltransferase</fullName>
    </alternativeName>
</protein>
<keyword evidence="5 10" id="KW-0443">Lipid metabolism</keyword>
<keyword evidence="4 10" id="KW-0808">Transferase</keyword>
<evidence type="ECO:0000313" key="11">
    <source>
        <dbReference type="EMBL" id="MEJ8568362.1"/>
    </source>
</evidence>
<comment type="similarity">
    <text evidence="10">Belongs to the PlsX family.</text>
</comment>